<dbReference type="EMBL" id="JBAWSX010000008">
    <property type="protein sequence ID" value="MEI4802515.1"/>
    <property type="molecule type" value="Genomic_DNA"/>
</dbReference>
<gene>
    <name evidence="1" type="ORF">WAZ07_14540</name>
</gene>
<dbReference type="RefSeq" id="WP_336473044.1">
    <property type="nucleotide sequence ID" value="NZ_JBAWSX010000008.1"/>
</dbReference>
<name>A0ABU8FIJ7_9BACI</name>
<dbReference type="PIRSF" id="PIRSF033563">
    <property type="entry name" value="UCP033563"/>
    <property type="match status" value="1"/>
</dbReference>
<accession>A0ABU8FIJ7</accession>
<sequence length="415" mass="47776">MATIKPFRAIRPIQERAKEVAALPYDVLNSTEAREIAKDNPYSFLHIDKAEIDLDPSVSLYDNAVYEKAKGNLQYLIEESVLIQEDRPCFYIYELTMDGRSQTGLVVCTSIDEYINDTIKKHERTRAEKEKDRIRHVDVCNAHTGPIFVTYRGNNEIVNVISNWKITHSPVYDFTADDTIGHKAWIIHEERVIATLIELFEDIPFLYIADGHHRSASAVKVGMMRREAHADYTGEEEFNYFLSVLFPKEELSIWDYNRIVKDINGLSEAQFLQAISQAFYVEKAEVAPFKPTERHTFGMYLNKVWYKLTVKEDRIDEKDVVNRLDVSILQDQLLHTILQIDDPGTNDRIDFVGGIRGLKALERMVDEEGWAVAFSMYPTTMEDLLAIADAGEVMPPKSTWFEPKLRSGLFIHSLE</sequence>
<reference evidence="1 2" key="1">
    <citation type="submission" date="2024-01" db="EMBL/GenBank/DDBJ databases">
        <title>Seven novel Bacillus-like species.</title>
        <authorList>
            <person name="Liu G."/>
        </authorList>
    </citation>
    <scope>NUCLEOTIDE SEQUENCE [LARGE SCALE GENOMIC DNA]</scope>
    <source>
        <strain evidence="1 2">FJAT-51639</strain>
    </source>
</reference>
<evidence type="ECO:0000313" key="1">
    <source>
        <dbReference type="EMBL" id="MEI4802515.1"/>
    </source>
</evidence>
<organism evidence="1 2">
    <name type="scientific">Bacillus bruguierae</name>
    <dbReference type="NCBI Taxonomy" id="3127667"/>
    <lineage>
        <taxon>Bacteria</taxon>
        <taxon>Bacillati</taxon>
        <taxon>Bacillota</taxon>
        <taxon>Bacilli</taxon>
        <taxon>Bacillales</taxon>
        <taxon>Bacillaceae</taxon>
        <taxon>Bacillus</taxon>
    </lineage>
</organism>
<dbReference type="Proteomes" id="UP001372526">
    <property type="component" value="Unassembled WGS sequence"/>
</dbReference>
<proteinExistence type="predicted"/>
<dbReference type="PANTHER" id="PTHR36454">
    <property type="entry name" value="LMO2823 PROTEIN"/>
    <property type="match status" value="1"/>
</dbReference>
<evidence type="ECO:0000313" key="2">
    <source>
        <dbReference type="Proteomes" id="UP001372526"/>
    </source>
</evidence>
<dbReference type="Pfam" id="PF06245">
    <property type="entry name" value="DUF1015"/>
    <property type="match status" value="1"/>
</dbReference>
<keyword evidence="2" id="KW-1185">Reference proteome</keyword>
<dbReference type="PANTHER" id="PTHR36454:SF1">
    <property type="entry name" value="DUF1015 DOMAIN-CONTAINING PROTEIN"/>
    <property type="match status" value="1"/>
</dbReference>
<dbReference type="InterPro" id="IPR008323">
    <property type="entry name" value="UCP033563"/>
</dbReference>
<protein>
    <submittedName>
        <fullName evidence="1">DUF1015 family protein</fullName>
    </submittedName>
</protein>
<comment type="caution">
    <text evidence="1">The sequence shown here is derived from an EMBL/GenBank/DDBJ whole genome shotgun (WGS) entry which is preliminary data.</text>
</comment>